<reference evidence="1 2" key="2">
    <citation type="submission" date="2014-05" db="EMBL/GenBank/DDBJ databases">
        <title>Draft genome sequence of Halobacillus karajensis HK-03.</title>
        <authorList>
            <person name="Khelaifia S."/>
            <person name="Croce O."/>
            <person name="Lagier J.C."/>
            <person name="Raoult D."/>
        </authorList>
    </citation>
    <scope>NUCLEOTIDE SEQUENCE [LARGE SCALE GENOMIC DNA]</scope>
    <source>
        <strain evidence="1 2">HD-03</strain>
    </source>
</reference>
<evidence type="ECO:0000313" key="1">
    <source>
        <dbReference type="EMBL" id="CDQ22932.1"/>
    </source>
</evidence>
<keyword evidence="2" id="KW-1185">Reference proteome</keyword>
<dbReference type="GO" id="GO:0000150">
    <property type="term" value="F:DNA strand exchange activity"/>
    <property type="evidence" value="ECO:0007669"/>
    <property type="project" value="InterPro"/>
</dbReference>
<comment type="caution">
    <text evidence="1">The sequence shown here is derived from an EMBL/GenBank/DDBJ whole genome shotgun (WGS) entry which is preliminary data.</text>
</comment>
<protein>
    <submittedName>
        <fullName evidence="1">Uncharacterized protein</fullName>
    </submittedName>
</protein>
<dbReference type="RefSeq" id="WP_035506428.1">
    <property type="nucleotide sequence ID" value="NZ_CCDH010000001.1"/>
</dbReference>
<dbReference type="Gene3D" id="3.40.50.1390">
    <property type="entry name" value="Resolvase, N-terminal catalytic domain"/>
    <property type="match status" value="1"/>
</dbReference>
<accession>A0A059NY54</accession>
<gene>
    <name evidence="1" type="ORF">BN983_01151</name>
</gene>
<dbReference type="GO" id="GO:0003677">
    <property type="term" value="F:DNA binding"/>
    <property type="evidence" value="ECO:0007669"/>
    <property type="project" value="InterPro"/>
</dbReference>
<dbReference type="AlphaFoldDB" id="A0A059NY54"/>
<dbReference type="Proteomes" id="UP000028868">
    <property type="component" value="Unassembled WGS sequence"/>
</dbReference>
<name>A0A059NY54_9BACI</name>
<dbReference type="EMBL" id="CCDI010000001">
    <property type="protein sequence ID" value="CDQ22932.1"/>
    <property type="molecule type" value="Genomic_DNA"/>
</dbReference>
<reference evidence="2" key="1">
    <citation type="submission" date="2014-03" db="EMBL/GenBank/DDBJ databases">
        <authorList>
            <person name="Urmite Genomes U."/>
        </authorList>
    </citation>
    <scope>NUCLEOTIDE SEQUENCE [LARGE SCALE GENOMIC DNA]</scope>
    <source>
        <strain evidence="2">HD-03</strain>
    </source>
</reference>
<sequence length="150" mass="17648">MENVFLYYRKSIDFGNSWSPVQRIVHQDKVLFHYCSSNNLKVIKRFSDLGYLGSPFQRPELLQISKILEKPKNKVDLLLFYSIAGLRTEMKANADLLLEVVKIIENIHFYREELTLDYERLKLYLKGSEGMELYTQESTFSLPSDKKEEA</sequence>
<evidence type="ECO:0000313" key="2">
    <source>
        <dbReference type="Proteomes" id="UP000028868"/>
    </source>
</evidence>
<organism evidence="1 2">
    <name type="scientific">Halobacillus karajensis</name>
    <dbReference type="NCBI Taxonomy" id="195088"/>
    <lineage>
        <taxon>Bacteria</taxon>
        <taxon>Bacillati</taxon>
        <taxon>Bacillota</taxon>
        <taxon>Bacilli</taxon>
        <taxon>Bacillales</taxon>
        <taxon>Bacillaceae</taxon>
        <taxon>Halobacillus</taxon>
    </lineage>
</organism>
<proteinExistence type="predicted"/>
<dbReference type="InterPro" id="IPR036162">
    <property type="entry name" value="Resolvase-like_N_sf"/>
</dbReference>